<feature type="transmembrane region" description="Helical" evidence="1">
    <location>
        <begin position="101"/>
        <end position="120"/>
    </location>
</feature>
<comment type="caution">
    <text evidence="3">The sequence shown here is derived from an EMBL/GenBank/DDBJ whole genome shotgun (WGS) entry which is preliminary data.</text>
</comment>
<feature type="transmembrane region" description="Helical" evidence="1">
    <location>
        <begin position="247"/>
        <end position="268"/>
    </location>
</feature>
<feature type="transmembrane region" description="Helical" evidence="1">
    <location>
        <begin position="73"/>
        <end position="95"/>
    </location>
</feature>
<organism evidence="3 4">
    <name type="scientific">Terrihabitans rhizophilus</name>
    <dbReference type="NCBI Taxonomy" id="3092662"/>
    <lineage>
        <taxon>Bacteria</taxon>
        <taxon>Pseudomonadati</taxon>
        <taxon>Pseudomonadota</taxon>
        <taxon>Alphaproteobacteria</taxon>
        <taxon>Hyphomicrobiales</taxon>
        <taxon>Terrihabitans</taxon>
    </lineage>
</organism>
<keyword evidence="1" id="KW-0472">Membrane</keyword>
<dbReference type="InterPro" id="IPR000620">
    <property type="entry name" value="EamA_dom"/>
</dbReference>
<evidence type="ECO:0000313" key="4">
    <source>
        <dbReference type="Proteomes" id="UP001274321"/>
    </source>
</evidence>
<reference evidence="3 4" key="1">
    <citation type="submission" date="2023-11" db="EMBL/GenBank/DDBJ databases">
        <authorList>
            <person name="Bao R."/>
        </authorList>
    </citation>
    <scope>NUCLEOTIDE SEQUENCE [LARGE SCALE GENOMIC DNA]</scope>
    <source>
        <strain evidence="3 4">PJ23</strain>
    </source>
</reference>
<keyword evidence="1" id="KW-0812">Transmembrane</keyword>
<keyword evidence="4" id="KW-1185">Reference proteome</keyword>
<feature type="transmembrane region" description="Helical" evidence="1">
    <location>
        <begin position="132"/>
        <end position="149"/>
    </location>
</feature>
<evidence type="ECO:0000313" key="3">
    <source>
        <dbReference type="EMBL" id="MDX6806675.1"/>
    </source>
</evidence>
<evidence type="ECO:0000259" key="2">
    <source>
        <dbReference type="Pfam" id="PF00892"/>
    </source>
</evidence>
<feature type="domain" description="EamA" evidence="2">
    <location>
        <begin position="16"/>
        <end position="144"/>
    </location>
</feature>
<accession>A0ABU4RPA2</accession>
<proteinExistence type="predicted"/>
<feature type="transmembrane region" description="Helical" evidence="1">
    <location>
        <begin position="220"/>
        <end position="240"/>
    </location>
</feature>
<feature type="transmembrane region" description="Helical" evidence="1">
    <location>
        <begin position="161"/>
        <end position="177"/>
    </location>
</feature>
<feature type="transmembrane region" description="Helical" evidence="1">
    <location>
        <begin position="43"/>
        <end position="61"/>
    </location>
</feature>
<gene>
    <name evidence="3" type="ORF">SCD90_11425</name>
</gene>
<dbReference type="RefSeq" id="WP_319844799.1">
    <property type="nucleotide sequence ID" value="NZ_JAXAFJ010000006.1"/>
</dbReference>
<dbReference type="Pfam" id="PF00892">
    <property type="entry name" value="EamA"/>
    <property type="match status" value="2"/>
</dbReference>
<feature type="domain" description="EamA" evidence="2">
    <location>
        <begin position="158"/>
        <end position="290"/>
    </location>
</feature>
<dbReference type="PANTHER" id="PTHR22911">
    <property type="entry name" value="ACYL-MALONYL CONDENSING ENZYME-RELATED"/>
    <property type="match status" value="1"/>
</dbReference>
<feature type="transmembrane region" description="Helical" evidence="1">
    <location>
        <begin position="274"/>
        <end position="291"/>
    </location>
</feature>
<dbReference type="SUPFAM" id="SSF103481">
    <property type="entry name" value="Multidrug resistance efflux transporter EmrE"/>
    <property type="match status" value="2"/>
</dbReference>
<dbReference type="PANTHER" id="PTHR22911:SF76">
    <property type="entry name" value="EAMA DOMAIN-CONTAINING PROTEIN"/>
    <property type="match status" value="1"/>
</dbReference>
<sequence>MSLPPHEKSPASSAALAALVAGAVAMGASPILVRLAEVGPFASAFWRVSLALPVLWAWARLEARGRPKTESRPVSRAALLAGALFAGDLFFWHLAVTHTTVANATFFATTAPVWVVLAAWLMRSEHVGRRTLGGLGLAVLGGSMLVAESMEVDPSRISGDIFGLTTAIFFGGYFLAVRAARQEEGPARITFVASIVTALILGAIAFMLEPTFIPASGTGVGALVGLALVSHAAGQGLLAYALGHLPAVFSSLVIFLEAIAAAALGVLVLGEMLSTLQIAGGVLILAAVMIARPSSSAAG</sequence>
<feature type="transmembrane region" description="Helical" evidence="1">
    <location>
        <begin position="189"/>
        <end position="208"/>
    </location>
</feature>
<dbReference type="EMBL" id="JAXAFJ010000006">
    <property type="protein sequence ID" value="MDX6806675.1"/>
    <property type="molecule type" value="Genomic_DNA"/>
</dbReference>
<dbReference type="Proteomes" id="UP001274321">
    <property type="component" value="Unassembled WGS sequence"/>
</dbReference>
<name>A0ABU4RPA2_9HYPH</name>
<keyword evidence="1" id="KW-1133">Transmembrane helix</keyword>
<protein>
    <submittedName>
        <fullName evidence="3">DMT family transporter</fullName>
    </submittedName>
</protein>
<dbReference type="InterPro" id="IPR037185">
    <property type="entry name" value="EmrE-like"/>
</dbReference>
<evidence type="ECO:0000256" key="1">
    <source>
        <dbReference type="SAM" id="Phobius"/>
    </source>
</evidence>